<keyword evidence="1" id="KW-1133">Transmembrane helix</keyword>
<proteinExistence type="predicted"/>
<evidence type="ECO:0000256" key="1">
    <source>
        <dbReference type="SAM" id="Phobius"/>
    </source>
</evidence>
<reference evidence="2 3" key="1">
    <citation type="submission" date="2019-02" db="EMBL/GenBank/DDBJ databases">
        <title>Deep-cultivation of Planctomycetes and their phenomic and genomic characterization uncovers novel biology.</title>
        <authorList>
            <person name="Wiegand S."/>
            <person name="Jogler M."/>
            <person name="Boedeker C."/>
            <person name="Pinto D."/>
            <person name="Vollmers J."/>
            <person name="Rivas-Marin E."/>
            <person name="Kohn T."/>
            <person name="Peeters S.H."/>
            <person name="Heuer A."/>
            <person name="Rast P."/>
            <person name="Oberbeckmann S."/>
            <person name="Bunk B."/>
            <person name="Jeske O."/>
            <person name="Meyerdierks A."/>
            <person name="Storesund J.E."/>
            <person name="Kallscheuer N."/>
            <person name="Luecker S."/>
            <person name="Lage O.M."/>
            <person name="Pohl T."/>
            <person name="Merkel B.J."/>
            <person name="Hornburger P."/>
            <person name="Mueller R.-W."/>
            <person name="Bruemmer F."/>
            <person name="Labrenz M."/>
            <person name="Spormann A.M."/>
            <person name="Op Den Camp H."/>
            <person name="Overmann J."/>
            <person name="Amann R."/>
            <person name="Jetten M.S.M."/>
            <person name="Mascher T."/>
            <person name="Medema M.H."/>
            <person name="Devos D.P."/>
            <person name="Kaster A.-K."/>
            <person name="Ovreas L."/>
            <person name="Rohde M."/>
            <person name="Galperin M.Y."/>
            <person name="Jogler C."/>
        </authorList>
    </citation>
    <scope>NUCLEOTIDE SEQUENCE [LARGE SCALE GENOMIC DNA]</scope>
    <source>
        <strain evidence="2 3">CA13</strain>
    </source>
</reference>
<accession>A0A5C5YZD5</accession>
<feature type="transmembrane region" description="Helical" evidence="1">
    <location>
        <begin position="65"/>
        <end position="96"/>
    </location>
</feature>
<dbReference type="Proteomes" id="UP000315010">
    <property type="component" value="Unassembled WGS sequence"/>
</dbReference>
<feature type="transmembrane region" description="Helical" evidence="1">
    <location>
        <begin position="36"/>
        <end position="53"/>
    </location>
</feature>
<organism evidence="2 3">
    <name type="scientific">Novipirellula herctigrandis</name>
    <dbReference type="NCBI Taxonomy" id="2527986"/>
    <lineage>
        <taxon>Bacteria</taxon>
        <taxon>Pseudomonadati</taxon>
        <taxon>Planctomycetota</taxon>
        <taxon>Planctomycetia</taxon>
        <taxon>Pirellulales</taxon>
        <taxon>Pirellulaceae</taxon>
        <taxon>Novipirellula</taxon>
    </lineage>
</organism>
<keyword evidence="1" id="KW-0472">Membrane</keyword>
<keyword evidence="1" id="KW-0812">Transmembrane</keyword>
<dbReference type="AlphaFoldDB" id="A0A5C5YZD5"/>
<evidence type="ECO:0000313" key="3">
    <source>
        <dbReference type="Proteomes" id="UP000315010"/>
    </source>
</evidence>
<dbReference type="EMBL" id="SJPJ01000001">
    <property type="protein sequence ID" value="TWT80300.1"/>
    <property type="molecule type" value="Genomic_DNA"/>
</dbReference>
<evidence type="ECO:0000313" key="2">
    <source>
        <dbReference type="EMBL" id="TWT80300.1"/>
    </source>
</evidence>
<sequence length="173" mass="19195">MHVRSQEGRVTTPIASKGGIFPKQRLKKISLLKSKTGWLFLVSLGGPFLFFLVSCSLENLGGPFLIFLDLLLLSCFLLFLLFLVFPFLVSVFVVFVCTRLHSSCGFASSHQPIRFPTQNSPTKQVAEFLFRAGYCRAHSVWLCVLPYGLSLLDNNPETSVINPLPLGVTQTIA</sequence>
<name>A0A5C5YZD5_9BACT</name>
<keyword evidence="3" id="KW-1185">Reference proteome</keyword>
<gene>
    <name evidence="2" type="ORF">CA13_17130</name>
</gene>
<comment type="caution">
    <text evidence="2">The sequence shown here is derived from an EMBL/GenBank/DDBJ whole genome shotgun (WGS) entry which is preliminary data.</text>
</comment>
<protein>
    <submittedName>
        <fullName evidence="2">Uncharacterized protein</fullName>
    </submittedName>
</protein>